<evidence type="ECO:0000313" key="15">
    <source>
        <dbReference type="EMBL" id="GEJ58617.1"/>
    </source>
</evidence>
<feature type="transmembrane region" description="Helical" evidence="14">
    <location>
        <begin position="90"/>
        <end position="108"/>
    </location>
</feature>
<comment type="caution">
    <text evidence="15">The sequence shown here is derived from an EMBL/GenBank/DDBJ whole genome shotgun (WGS) entry which is preliminary data.</text>
</comment>
<comment type="miscellaneous">
    <text evidence="14">Bacitracin is thought to be involved in the inhibition of peptidoglycan synthesis by sequestering undecaprenyl diphosphate, thereby reducing the pool of lipid carrier available.</text>
</comment>
<evidence type="ECO:0000256" key="5">
    <source>
        <dbReference type="ARBA" id="ARBA00022475"/>
    </source>
</evidence>
<evidence type="ECO:0000256" key="14">
    <source>
        <dbReference type="HAMAP-Rule" id="MF_01006"/>
    </source>
</evidence>
<dbReference type="PANTHER" id="PTHR30622">
    <property type="entry name" value="UNDECAPRENYL-DIPHOSPHATASE"/>
    <property type="match status" value="1"/>
</dbReference>
<dbReference type="RefSeq" id="WP_176067338.1">
    <property type="nucleotide sequence ID" value="NZ_BJTG01000008.1"/>
</dbReference>
<accession>A0A7I9VRQ7</accession>
<protein>
    <recommendedName>
        <fullName evidence="4 14">Undecaprenyl-diphosphatase</fullName>
        <ecNumber evidence="3 14">3.6.1.27</ecNumber>
    </recommendedName>
    <alternativeName>
        <fullName evidence="12 14">Bacitracin resistance protein</fullName>
    </alternativeName>
    <alternativeName>
        <fullName evidence="11 14">Undecaprenyl pyrophosphate phosphatase</fullName>
    </alternativeName>
</protein>
<keyword evidence="10 14" id="KW-0046">Antibiotic resistance</keyword>
<evidence type="ECO:0000256" key="11">
    <source>
        <dbReference type="ARBA" id="ARBA00032707"/>
    </source>
</evidence>
<feature type="transmembrane region" description="Helical" evidence="14">
    <location>
        <begin position="187"/>
        <end position="207"/>
    </location>
</feature>
<keyword evidence="7 14" id="KW-0378">Hydrolase</keyword>
<evidence type="ECO:0000256" key="1">
    <source>
        <dbReference type="ARBA" id="ARBA00004651"/>
    </source>
</evidence>
<keyword evidence="14" id="KW-0573">Peptidoglycan synthesis</keyword>
<evidence type="ECO:0000256" key="3">
    <source>
        <dbReference type="ARBA" id="ARBA00012374"/>
    </source>
</evidence>
<dbReference type="GO" id="GO:0071555">
    <property type="term" value="P:cell wall organization"/>
    <property type="evidence" value="ECO:0007669"/>
    <property type="project" value="UniProtKB-KW"/>
</dbReference>
<keyword evidence="8 14" id="KW-1133">Transmembrane helix</keyword>
<dbReference type="Proteomes" id="UP000503640">
    <property type="component" value="Unassembled WGS sequence"/>
</dbReference>
<gene>
    <name evidence="14 15" type="primary">uppP</name>
    <name evidence="15" type="ORF">AMYX_33580</name>
</gene>
<reference evidence="16" key="1">
    <citation type="journal article" date="2020" name="Appl. Environ. Microbiol.">
        <title>Diazotrophic Anaeromyxobacter Isolates from Soils.</title>
        <authorList>
            <person name="Masuda Y."/>
            <person name="Yamanaka H."/>
            <person name="Xu Z.X."/>
            <person name="Shiratori Y."/>
            <person name="Aono T."/>
            <person name="Amachi S."/>
            <person name="Senoo K."/>
            <person name="Itoh H."/>
        </authorList>
    </citation>
    <scope>NUCLEOTIDE SEQUENCE [LARGE SCALE GENOMIC DNA]</scope>
    <source>
        <strain evidence="16">R267</strain>
    </source>
</reference>
<keyword evidence="9 14" id="KW-0472">Membrane</keyword>
<dbReference type="EC" id="3.6.1.27" evidence="3 14"/>
<evidence type="ECO:0000256" key="2">
    <source>
        <dbReference type="ARBA" id="ARBA00010621"/>
    </source>
</evidence>
<feature type="transmembrane region" description="Helical" evidence="14">
    <location>
        <begin position="43"/>
        <end position="62"/>
    </location>
</feature>
<comment type="subcellular location">
    <subcellularLocation>
        <location evidence="1 14">Cell membrane</location>
        <topology evidence="1 14">Multi-pass membrane protein</topology>
    </subcellularLocation>
</comment>
<evidence type="ECO:0000256" key="10">
    <source>
        <dbReference type="ARBA" id="ARBA00023251"/>
    </source>
</evidence>
<dbReference type="GO" id="GO:0005886">
    <property type="term" value="C:plasma membrane"/>
    <property type="evidence" value="ECO:0007669"/>
    <property type="project" value="UniProtKB-SubCell"/>
</dbReference>
<dbReference type="GO" id="GO:0008360">
    <property type="term" value="P:regulation of cell shape"/>
    <property type="evidence" value="ECO:0007669"/>
    <property type="project" value="UniProtKB-KW"/>
</dbReference>
<dbReference type="InterPro" id="IPR003824">
    <property type="entry name" value="UppP"/>
</dbReference>
<organism evidence="15 16">
    <name type="scientific">Anaeromyxobacter diazotrophicus</name>
    <dbReference type="NCBI Taxonomy" id="2590199"/>
    <lineage>
        <taxon>Bacteria</taxon>
        <taxon>Pseudomonadati</taxon>
        <taxon>Myxococcota</taxon>
        <taxon>Myxococcia</taxon>
        <taxon>Myxococcales</taxon>
        <taxon>Cystobacterineae</taxon>
        <taxon>Anaeromyxobacteraceae</taxon>
        <taxon>Anaeromyxobacter</taxon>
    </lineage>
</organism>
<dbReference type="AlphaFoldDB" id="A0A7I9VRQ7"/>
<feature type="transmembrane region" description="Helical" evidence="14">
    <location>
        <begin position="219"/>
        <end position="244"/>
    </location>
</feature>
<evidence type="ECO:0000256" key="8">
    <source>
        <dbReference type="ARBA" id="ARBA00022989"/>
    </source>
</evidence>
<keyword evidence="16" id="KW-1185">Reference proteome</keyword>
<dbReference type="Pfam" id="PF02673">
    <property type="entry name" value="BacA"/>
    <property type="match status" value="1"/>
</dbReference>
<evidence type="ECO:0000256" key="12">
    <source>
        <dbReference type="ARBA" id="ARBA00032932"/>
    </source>
</evidence>
<dbReference type="PANTHER" id="PTHR30622:SF4">
    <property type="entry name" value="UNDECAPRENYL-DIPHOSPHATASE"/>
    <property type="match status" value="1"/>
</dbReference>
<keyword evidence="14" id="KW-0961">Cell wall biogenesis/degradation</keyword>
<dbReference type="NCBIfam" id="TIGR00753">
    <property type="entry name" value="undec_PP_bacA"/>
    <property type="match status" value="1"/>
</dbReference>
<sequence length="295" mass="31144">MTLLVAVVLGLVQAATEFLPVSSTAHLLVFGELLGQRLSDEQFRAFVTIIQTGTTLAVILFFREELYALTRAALRGLARGKPLESGEARLAWLIVLGTIPAAVAGKLLERRIEALGNLTIAFSLVVWGLILLAAERLARHRRTIEDVGLADALAIGCGQALALVPGTSRSGATITTGMALGLKREDAARFSFLLSVPITLGAGLYKLKKALPALSGQHAWAIATVVGTLTALFAGYLVIGWLLAYLRTRTTYLFVAWRLVAGVLIGVLLWKGVLPGSDEAPAPAPVHAPAAANAP</sequence>
<evidence type="ECO:0000256" key="9">
    <source>
        <dbReference type="ARBA" id="ARBA00023136"/>
    </source>
</evidence>
<feature type="transmembrane region" description="Helical" evidence="14">
    <location>
        <begin position="114"/>
        <end position="134"/>
    </location>
</feature>
<keyword evidence="5 14" id="KW-1003">Cell membrane</keyword>
<dbReference type="GO" id="GO:0009252">
    <property type="term" value="P:peptidoglycan biosynthetic process"/>
    <property type="evidence" value="ECO:0007669"/>
    <property type="project" value="UniProtKB-KW"/>
</dbReference>
<name>A0A7I9VRQ7_9BACT</name>
<feature type="transmembrane region" description="Helical" evidence="14">
    <location>
        <begin position="251"/>
        <end position="270"/>
    </location>
</feature>
<keyword evidence="6 14" id="KW-0812">Transmembrane</keyword>
<proteinExistence type="inferred from homology"/>
<comment type="function">
    <text evidence="14">Catalyzes the dephosphorylation of undecaprenyl diphosphate (UPP). Confers resistance to bacitracin.</text>
</comment>
<dbReference type="HAMAP" id="MF_01006">
    <property type="entry name" value="Undec_diphosphatase"/>
    <property type="match status" value="1"/>
</dbReference>
<keyword evidence="14" id="KW-0133">Cell shape</keyword>
<evidence type="ECO:0000256" key="4">
    <source>
        <dbReference type="ARBA" id="ARBA00021581"/>
    </source>
</evidence>
<dbReference type="GO" id="GO:0046677">
    <property type="term" value="P:response to antibiotic"/>
    <property type="evidence" value="ECO:0007669"/>
    <property type="project" value="UniProtKB-UniRule"/>
</dbReference>
<dbReference type="GO" id="GO:0050380">
    <property type="term" value="F:undecaprenyl-diphosphatase activity"/>
    <property type="evidence" value="ECO:0007669"/>
    <property type="project" value="UniProtKB-UniRule"/>
</dbReference>
<evidence type="ECO:0000256" key="7">
    <source>
        <dbReference type="ARBA" id="ARBA00022801"/>
    </source>
</evidence>
<evidence type="ECO:0000313" key="16">
    <source>
        <dbReference type="Proteomes" id="UP000503640"/>
    </source>
</evidence>
<evidence type="ECO:0000256" key="6">
    <source>
        <dbReference type="ARBA" id="ARBA00022692"/>
    </source>
</evidence>
<evidence type="ECO:0000256" key="13">
    <source>
        <dbReference type="ARBA" id="ARBA00047594"/>
    </source>
</evidence>
<dbReference type="EMBL" id="BJTG01000008">
    <property type="protein sequence ID" value="GEJ58617.1"/>
    <property type="molecule type" value="Genomic_DNA"/>
</dbReference>
<comment type="catalytic activity">
    <reaction evidence="13 14">
        <text>di-trans,octa-cis-undecaprenyl diphosphate + H2O = di-trans,octa-cis-undecaprenyl phosphate + phosphate + H(+)</text>
        <dbReference type="Rhea" id="RHEA:28094"/>
        <dbReference type="ChEBI" id="CHEBI:15377"/>
        <dbReference type="ChEBI" id="CHEBI:15378"/>
        <dbReference type="ChEBI" id="CHEBI:43474"/>
        <dbReference type="ChEBI" id="CHEBI:58405"/>
        <dbReference type="ChEBI" id="CHEBI:60392"/>
        <dbReference type="EC" id="3.6.1.27"/>
    </reaction>
</comment>
<comment type="similarity">
    <text evidence="2 14">Belongs to the UppP family.</text>
</comment>